<evidence type="ECO:0000259" key="3">
    <source>
        <dbReference type="PROSITE" id="PS50975"/>
    </source>
</evidence>
<dbReference type="STRING" id="67356.AQJ84_37670"/>
<dbReference type="PROSITE" id="PS50975">
    <property type="entry name" value="ATP_GRASP"/>
    <property type="match status" value="1"/>
</dbReference>
<dbReference type="RefSeq" id="WP_030043757.1">
    <property type="nucleotide sequence ID" value="NZ_KL575635.1"/>
</dbReference>
<dbReference type="InterPro" id="IPR011761">
    <property type="entry name" value="ATP-grasp"/>
</dbReference>
<feature type="region of interest" description="Disordered" evidence="2">
    <location>
        <begin position="387"/>
        <end position="433"/>
    </location>
</feature>
<accession>A0A0L8KT88</accession>
<keyword evidence="1" id="KW-0067">ATP-binding</keyword>
<evidence type="ECO:0000313" key="5">
    <source>
        <dbReference type="Proteomes" id="UP000037251"/>
    </source>
</evidence>
<organism evidence="4 5">
    <name type="scientific">Streptomyces resistomycificus</name>
    <dbReference type="NCBI Taxonomy" id="67356"/>
    <lineage>
        <taxon>Bacteria</taxon>
        <taxon>Bacillati</taxon>
        <taxon>Actinomycetota</taxon>
        <taxon>Actinomycetes</taxon>
        <taxon>Kitasatosporales</taxon>
        <taxon>Streptomycetaceae</taxon>
        <taxon>Streptomyces</taxon>
        <taxon>Streptomyces aurantiacus group</taxon>
    </lineage>
</organism>
<name>A0A0L8KT88_9ACTN</name>
<evidence type="ECO:0000256" key="2">
    <source>
        <dbReference type="SAM" id="MobiDB-lite"/>
    </source>
</evidence>
<feature type="domain" description="ATP-grasp" evidence="3">
    <location>
        <begin position="130"/>
        <end position="324"/>
    </location>
</feature>
<dbReference type="Proteomes" id="UP000037251">
    <property type="component" value="Unassembled WGS sequence"/>
</dbReference>
<dbReference type="Gene3D" id="3.30.470.20">
    <property type="entry name" value="ATP-grasp fold, B domain"/>
    <property type="match status" value="1"/>
</dbReference>
<dbReference type="SUPFAM" id="SSF56059">
    <property type="entry name" value="Glutathione synthetase ATP-binding domain-like"/>
    <property type="match status" value="1"/>
</dbReference>
<gene>
    <name evidence="4" type="ORF">ADK37_37865</name>
</gene>
<reference evidence="5" key="1">
    <citation type="submission" date="2015-07" db="EMBL/GenBank/DDBJ databases">
        <authorList>
            <person name="Ju K.-S."/>
            <person name="Doroghazi J.R."/>
            <person name="Metcalf W.W."/>
        </authorList>
    </citation>
    <scope>NUCLEOTIDE SEQUENCE [LARGE SCALE GENOMIC DNA]</scope>
    <source>
        <strain evidence="5">NRRL 2290</strain>
    </source>
</reference>
<dbReference type="OrthoDB" id="5483448at2"/>
<dbReference type="EMBL" id="LGUS01000223">
    <property type="protein sequence ID" value="KOG29143.1"/>
    <property type="molecule type" value="Genomic_DNA"/>
</dbReference>
<protein>
    <recommendedName>
        <fullName evidence="3">ATP-grasp domain-containing protein</fullName>
    </recommendedName>
</protein>
<dbReference type="GO" id="GO:0046872">
    <property type="term" value="F:metal ion binding"/>
    <property type="evidence" value="ECO:0007669"/>
    <property type="project" value="InterPro"/>
</dbReference>
<evidence type="ECO:0000313" key="4">
    <source>
        <dbReference type="EMBL" id="KOG29143.1"/>
    </source>
</evidence>
<proteinExistence type="predicted"/>
<keyword evidence="1" id="KW-0547">Nucleotide-binding</keyword>
<dbReference type="GO" id="GO:0005524">
    <property type="term" value="F:ATP binding"/>
    <property type="evidence" value="ECO:0007669"/>
    <property type="project" value="UniProtKB-UniRule"/>
</dbReference>
<keyword evidence="5" id="KW-1185">Reference proteome</keyword>
<evidence type="ECO:0000256" key="1">
    <source>
        <dbReference type="PROSITE-ProRule" id="PRU00409"/>
    </source>
</evidence>
<dbReference type="AlphaFoldDB" id="A0A0L8KT88"/>
<sequence length="433" mass="46186">MSPFDTRVPAVLLRVDRNPFHHGTLGAARSLGRAGVEVHVVADCTGSPVRASRFVRQLHSPPPPGASAADIAVVLRRVAARIARPALLIPMDDASAVAVGLLRAELAPAYLLPHQPDALSQRVADKAELPALCAAADVPHPQTVMPDSAATAASAAWRLGLPVVAKWSRPWLLPADSGLRSTVLIRSTQEARGLYLRAEEAGSGLLLQAYLPPGPDRDWFFHGYADRAGTLRGGGSGSKEQSWPRDAGLTAVGRWTPNPRVQALAERLTDVLGYHGILDLDFRRCGTTGGYHLLDFNPRPGAQFRLFADTADLDVVRALHLDLTHRPLPAGAPRPGRAFVVENYAPLTALRPAPGGRELAWHADDDRAPGRAMWTLWARHVNRRLRERVRAPGKGTARPAGSHATARPTVPAPSPAAPTELAPELSGDPGGAP</sequence>
<dbReference type="PATRIC" id="fig|67356.5.peg.8099"/>
<dbReference type="eggNOG" id="COG3919">
    <property type="taxonomic scope" value="Bacteria"/>
</dbReference>
<comment type="caution">
    <text evidence="4">The sequence shown here is derived from an EMBL/GenBank/DDBJ whole genome shotgun (WGS) entry which is preliminary data.</text>
</comment>